<dbReference type="InterPro" id="IPR051059">
    <property type="entry name" value="VerF-like"/>
</dbReference>
<dbReference type="SMART" id="SM00355">
    <property type="entry name" value="ZnF_C2H2"/>
    <property type="match status" value="2"/>
</dbReference>
<dbReference type="GO" id="GO:0008270">
    <property type="term" value="F:zinc ion binding"/>
    <property type="evidence" value="ECO:0007669"/>
    <property type="project" value="UniProtKB-KW"/>
</dbReference>
<dbReference type="Pfam" id="PF04082">
    <property type="entry name" value="Fungal_trans"/>
    <property type="match status" value="1"/>
</dbReference>
<accession>A0A2J6TDJ1</accession>
<proteinExistence type="predicted"/>
<gene>
    <name evidence="10" type="ORF">K444DRAFT_558943</name>
</gene>
<feature type="compositionally biased region" description="Polar residues" evidence="8">
    <location>
        <begin position="410"/>
        <end position="421"/>
    </location>
</feature>
<keyword evidence="2" id="KW-0479">Metal-binding</keyword>
<feature type="domain" description="C2H2-type" evidence="9">
    <location>
        <begin position="53"/>
        <end position="81"/>
    </location>
</feature>
<keyword evidence="3" id="KW-0677">Repeat</keyword>
<evidence type="ECO:0000256" key="3">
    <source>
        <dbReference type="ARBA" id="ARBA00022737"/>
    </source>
</evidence>
<dbReference type="EMBL" id="KZ613786">
    <property type="protein sequence ID" value="PMD61097.1"/>
    <property type="molecule type" value="Genomic_DNA"/>
</dbReference>
<dbReference type="Gene3D" id="3.30.160.60">
    <property type="entry name" value="Classic Zinc Finger"/>
    <property type="match status" value="2"/>
</dbReference>
<dbReference type="SUPFAM" id="SSF57667">
    <property type="entry name" value="beta-beta-alpha zinc fingers"/>
    <property type="match status" value="1"/>
</dbReference>
<dbReference type="InterPro" id="IPR036236">
    <property type="entry name" value="Znf_C2H2_sf"/>
</dbReference>
<reference evidence="10 11" key="1">
    <citation type="submission" date="2016-04" db="EMBL/GenBank/DDBJ databases">
        <title>A degradative enzymes factory behind the ericoid mycorrhizal symbiosis.</title>
        <authorList>
            <consortium name="DOE Joint Genome Institute"/>
            <person name="Martino E."/>
            <person name="Morin E."/>
            <person name="Grelet G."/>
            <person name="Kuo A."/>
            <person name="Kohler A."/>
            <person name="Daghino S."/>
            <person name="Barry K."/>
            <person name="Choi C."/>
            <person name="Cichocki N."/>
            <person name="Clum A."/>
            <person name="Copeland A."/>
            <person name="Hainaut M."/>
            <person name="Haridas S."/>
            <person name="Labutti K."/>
            <person name="Lindquist E."/>
            <person name="Lipzen A."/>
            <person name="Khouja H.-R."/>
            <person name="Murat C."/>
            <person name="Ohm R."/>
            <person name="Olson A."/>
            <person name="Spatafora J."/>
            <person name="Veneault-Fourrey C."/>
            <person name="Henrissat B."/>
            <person name="Grigoriev I."/>
            <person name="Martin F."/>
            <person name="Perotto S."/>
        </authorList>
    </citation>
    <scope>NUCLEOTIDE SEQUENCE [LARGE SCALE GENOMIC DNA]</scope>
    <source>
        <strain evidence="10 11">E</strain>
    </source>
</reference>
<dbReference type="Proteomes" id="UP000235371">
    <property type="component" value="Unassembled WGS sequence"/>
</dbReference>
<keyword evidence="11" id="KW-1185">Reference proteome</keyword>
<sequence length="834" mass="92837">MDSPAPPSTAAGESGNSGRRRPKTFHCRYCSDTFHRLEHIQRHERTHTKEKPFPCATCGKAFARRDLVLRHEKLVHDIEPSKNPRRLSTVPNIETQLPETEHSFGPAVIQTSWAPQNSPAESSNTVSQYASNDIQDSQVIQAGFFSGPINQPAENDSTLPPNMGNLDYAMPVTTEIPGDYNLFFDNFDTSNFYLPSTVFDAELPVSLWSRPDFGGNVEPENGNRRIPLPRSENNALSHLGSRLPSLQSHDQDLMSSEPAPQADFLRAGPPWKTSGEDHRQIQSNLSKFAHVLPKGFSVPSRHTLSRFFEGYITGFHQHLPFLHIPTFSVSRCAPELFLAVAAVGAMYRFESTKGNKLWYAAKAVASEQLRRRQSQHVADILSSPTPSRASLSKSPASCPPPETPHDTSRSNHVSEATGLSNDIRSPSAQARLSTIQTFLILMAMGMWGPPALLREAMVIQNQLALLIREHGLRAPDNPSTGSSWEDWILFEGNCRTKCIAYCFFNLQSIAYDTPPVLRTSEMKINLPHSSEEWRAGSAEEWQLAQSNTPQHPLSFQHVLSRLFSATREEIPPISSLGNYVLIHAIIQQIYAVRQASMMTSPPTGNGSLPPADIEKFGQVLRLWQIGWEKAPESSLDPMNPYGPVAFSSTALLRLAYIRLHCDLGPCRGLDTRDPQIIARTLKASLPLTRSPLLSRAILQAAHALSIPVKIGIKFVAHTHTLLWSMQHSLANLECAFLLSKWLHIIADCIPELTVDERNLLEMVRSIVGETHYAVDPENNNEMNRGVEIKQLSVAVVRIWAEVFTGSQHVFRLVKVIGLALEVYADLSEANEFVE</sequence>
<dbReference type="GO" id="GO:0005634">
    <property type="term" value="C:nucleus"/>
    <property type="evidence" value="ECO:0007669"/>
    <property type="project" value="UniProtKB-SubCell"/>
</dbReference>
<dbReference type="InterPro" id="IPR013087">
    <property type="entry name" value="Znf_C2H2_type"/>
</dbReference>
<dbReference type="GO" id="GO:0000981">
    <property type="term" value="F:DNA-binding transcription factor activity, RNA polymerase II-specific"/>
    <property type="evidence" value="ECO:0007669"/>
    <property type="project" value="InterPro"/>
</dbReference>
<dbReference type="InParanoid" id="A0A2J6TDJ1"/>
<name>A0A2J6TDJ1_9HELO</name>
<dbReference type="PANTHER" id="PTHR40626">
    <property type="entry name" value="MIP31509P"/>
    <property type="match status" value="1"/>
</dbReference>
<feature type="domain" description="C2H2-type" evidence="9">
    <location>
        <begin position="25"/>
        <end position="52"/>
    </location>
</feature>
<dbReference type="InterPro" id="IPR007219">
    <property type="entry name" value="XnlR_reg_dom"/>
</dbReference>
<evidence type="ECO:0000313" key="11">
    <source>
        <dbReference type="Proteomes" id="UP000235371"/>
    </source>
</evidence>
<protein>
    <recommendedName>
        <fullName evidence="9">C2H2-type domain-containing protein</fullName>
    </recommendedName>
</protein>
<evidence type="ECO:0000256" key="7">
    <source>
        <dbReference type="PROSITE-ProRule" id="PRU00042"/>
    </source>
</evidence>
<feature type="compositionally biased region" description="Polar residues" evidence="8">
    <location>
        <begin position="382"/>
        <end position="395"/>
    </location>
</feature>
<evidence type="ECO:0000259" key="9">
    <source>
        <dbReference type="PROSITE" id="PS50157"/>
    </source>
</evidence>
<dbReference type="RefSeq" id="XP_024738001.1">
    <property type="nucleotide sequence ID" value="XM_024876852.1"/>
</dbReference>
<feature type="region of interest" description="Disordered" evidence="8">
    <location>
        <begin position="1"/>
        <end position="22"/>
    </location>
</feature>
<evidence type="ECO:0000256" key="1">
    <source>
        <dbReference type="ARBA" id="ARBA00004123"/>
    </source>
</evidence>
<dbReference type="PROSITE" id="PS00028">
    <property type="entry name" value="ZINC_FINGER_C2H2_1"/>
    <property type="match status" value="2"/>
</dbReference>
<dbReference type="AlphaFoldDB" id="A0A2J6TDJ1"/>
<dbReference type="OrthoDB" id="654211at2759"/>
<dbReference type="GO" id="GO:0000785">
    <property type="term" value="C:chromatin"/>
    <property type="evidence" value="ECO:0007669"/>
    <property type="project" value="TreeGrafter"/>
</dbReference>
<dbReference type="STRING" id="1095630.A0A2J6TDJ1"/>
<dbReference type="PROSITE" id="PS50157">
    <property type="entry name" value="ZINC_FINGER_C2H2_2"/>
    <property type="match status" value="2"/>
</dbReference>
<keyword evidence="4 7" id="KW-0863">Zinc-finger</keyword>
<dbReference type="GO" id="GO:0000978">
    <property type="term" value="F:RNA polymerase II cis-regulatory region sequence-specific DNA binding"/>
    <property type="evidence" value="ECO:0007669"/>
    <property type="project" value="InterPro"/>
</dbReference>
<dbReference type="CDD" id="cd12148">
    <property type="entry name" value="fungal_TF_MHR"/>
    <property type="match status" value="1"/>
</dbReference>
<comment type="subcellular location">
    <subcellularLocation>
        <location evidence="1">Nucleus</location>
    </subcellularLocation>
</comment>
<dbReference type="PANTHER" id="PTHR40626:SF10">
    <property type="entry name" value="C2H2-TYPE DOMAIN-CONTAINING PROTEIN"/>
    <property type="match status" value="1"/>
</dbReference>
<evidence type="ECO:0000256" key="8">
    <source>
        <dbReference type="SAM" id="MobiDB-lite"/>
    </source>
</evidence>
<organism evidence="10 11">
    <name type="scientific">Hyaloscypha bicolor E</name>
    <dbReference type="NCBI Taxonomy" id="1095630"/>
    <lineage>
        <taxon>Eukaryota</taxon>
        <taxon>Fungi</taxon>
        <taxon>Dikarya</taxon>
        <taxon>Ascomycota</taxon>
        <taxon>Pezizomycotina</taxon>
        <taxon>Leotiomycetes</taxon>
        <taxon>Helotiales</taxon>
        <taxon>Hyaloscyphaceae</taxon>
        <taxon>Hyaloscypha</taxon>
        <taxon>Hyaloscypha bicolor</taxon>
    </lineage>
</organism>
<keyword evidence="6" id="KW-0539">Nucleus</keyword>
<evidence type="ECO:0000256" key="2">
    <source>
        <dbReference type="ARBA" id="ARBA00022723"/>
    </source>
</evidence>
<evidence type="ECO:0000313" key="10">
    <source>
        <dbReference type="EMBL" id="PMD61097.1"/>
    </source>
</evidence>
<dbReference type="GeneID" id="36584930"/>
<evidence type="ECO:0000256" key="5">
    <source>
        <dbReference type="ARBA" id="ARBA00022833"/>
    </source>
</evidence>
<dbReference type="GO" id="GO:0006351">
    <property type="term" value="P:DNA-templated transcription"/>
    <property type="evidence" value="ECO:0007669"/>
    <property type="project" value="InterPro"/>
</dbReference>
<evidence type="ECO:0000256" key="6">
    <source>
        <dbReference type="ARBA" id="ARBA00023242"/>
    </source>
</evidence>
<evidence type="ECO:0000256" key="4">
    <source>
        <dbReference type="ARBA" id="ARBA00022771"/>
    </source>
</evidence>
<feature type="region of interest" description="Disordered" evidence="8">
    <location>
        <begin position="375"/>
        <end position="421"/>
    </location>
</feature>
<keyword evidence="5" id="KW-0862">Zinc</keyword>